<dbReference type="EMBL" id="ASRX01000115">
    <property type="protein sequence ID" value="EYF00347.1"/>
    <property type="molecule type" value="Genomic_DNA"/>
</dbReference>
<evidence type="ECO:0000259" key="1">
    <source>
        <dbReference type="PROSITE" id="PS50851"/>
    </source>
</evidence>
<dbReference type="Gene3D" id="2.30.30.40">
    <property type="entry name" value="SH3 Domains"/>
    <property type="match status" value="1"/>
</dbReference>
<dbReference type="SMART" id="SM00260">
    <property type="entry name" value="CheW"/>
    <property type="match status" value="1"/>
</dbReference>
<organism evidence="2 3">
    <name type="scientific">Chondromyces apiculatus DSM 436</name>
    <dbReference type="NCBI Taxonomy" id="1192034"/>
    <lineage>
        <taxon>Bacteria</taxon>
        <taxon>Pseudomonadati</taxon>
        <taxon>Myxococcota</taxon>
        <taxon>Polyangia</taxon>
        <taxon>Polyangiales</taxon>
        <taxon>Polyangiaceae</taxon>
        <taxon>Chondromyces</taxon>
    </lineage>
</organism>
<dbReference type="AlphaFoldDB" id="A0A017SU86"/>
<dbReference type="GO" id="GO:0005829">
    <property type="term" value="C:cytosol"/>
    <property type="evidence" value="ECO:0007669"/>
    <property type="project" value="TreeGrafter"/>
</dbReference>
<dbReference type="PANTHER" id="PTHR22617:SF23">
    <property type="entry name" value="CHEMOTAXIS PROTEIN CHEW"/>
    <property type="match status" value="1"/>
</dbReference>
<comment type="caution">
    <text evidence="2">The sequence shown here is derived from an EMBL/GenBank/DDBJ whole genome shotgun (WGS) entry which is preliminary data.</text>
</comment>
<dbReference type="STRING" id="1192034.CAP_0919"/>
<dbReference type="InterPro" id="IPR002545">
    <property type="entry name" value="CheW-lke_dom"/>
</dbReference>
<feature type="domain" description="CheW-like" evidence="1">
    <location>
        <begin position="13"/>
        <end position="152"/>
    </location>
</feature>
<name>A0A017SU86_9BACT</name>
<dbReference type="PROSITE" id="PS50851">
    <property type="entry name" value="CHEW"/>
    <property type="match status" value="1"/>
</dbReference>
<dbReference type="OrthoDB" id="9790406at2"/>
<dbReference type="eggNOG" id="COG0835">
    <property type="taxonomic scope" value="Bacteria"/>
</dbReference>
<dbReference type="Gene3D" id="2.40.50.180">
    <property type="entry name" value="CheA-289, Domain 4"/>
    <property type="match status" value="1"/>
</dbReference>
<evidence type="ECO:0000313" key="2">
    <source>
        <dbReference type="EMBL" id="EYF00347.1"/>
    </source>
</evidence>
<accession>A0A017SU86</accession>
<keyword evidence="3" id="KW-1185">Reference proteome</keyword>
<dbReference type="InterPro" id="IPR036061">
    <property type="entry name" value="CheW-like_dom_sf"/>
</dbReference>
<dbReference type="InterPro" id="IPR039315">
    <property type="entry name" value="CheW"/>
</dbReference>
<gene>
    <name evidence="2" type="ORF">CAP_0919</name>
</gene>
<sequence length="163" mass="17635">MPILGERTRPDPQRSLVGFVVGDVHYAIEIARVREIVNPLPVTPLPHTPPEVLGVADHRDAVVPVILLRLRFGLSEAEQTRSTKWILVDAGAHTVGLVVDAVTEVFRVNGPLRPTPAVGGDRDLRGIAGVTNHNDRLVFVLDENRFVEMAHALAASGVLPEGT</sequence>
<proteinExistence type="predicted"/>
<protein>
    <submittedName>
        <fullName evidence="2">Positive regulator of CheA protein activity (CheW)</fullName>
    </submittedName>
</protein>
<dbReference type="GO" id="GO:0007165">
    <property type="term" value="P:signal transduction"/>
    <property type="evidence" value="ECO:0007669"/>
    <property type="project" value="InterPro"/>
</dbReference>
<dbReference type="RefSeq" id="WP_044251565.1">
    <property type="nucleotide sequence ID" value="NZ_ASRX01000115.1"/>
</dbReference>
<dbReference type="Pfam" id="PF01584">
    <property type="entry name" value="CheW"/>
    <property type="match status" value="1"/>
</dbReference>
<dbReference type="SUPFAM" id="SSF50341">
    <property type="entry name" value="CheW-like"/>
    <property type="match status" value="1"/>
</dbReference>
<evidence type="ECO:0000313" key="3">
    <source>
        <dbReference type="Proteomes" id="UP000019678"/>
    </source>
</evidence>
<dbReference type="GO" id="GO:0006935">
    <property type="term" value="P:chemotaxis"/>
    <property type="evidence" value="ECO:0007669"/>
    <property type="project" value="InterPro"/>
</dbReference>
<dbReference type="Proteomes" id="UP000019678">
    <property type="component" value="Unassembled WGS sequence"/>
</dbReference>
<dbReference type="PANTHER" id="PTHR22617">
    <property type="entry name" value="CHEMOTAXIS SENSOR HISTIDINE KINASE-RELATED"/>
    <property type="match status" value="1"/>
</dbReference>
<reference evidence="2 3" key="1">
    <citation type="submission" date="2013-05" db="EMBL/GenBank/DDBJ databases">
        <title>Genome assembly of Chondromyces apiculatus DSM 436.</title>
        <authorList>
            <person name="Sharma G."/>
            <person name="Khatri I."/>
            <person name="Kaur C."/>
            <person name="Mayilraj S."/>
            <person name="Subramanian S."/>
        </authorList>
    </citation>
    <scope>NUCLEOTIDE SEQUENCE [LARGE SCALE GENOMIC DNA]</scope>
    <source>
        <strain evidence="2 3">DSM 436</strain>
    </source>
</reference>